<keyword evidence="11" id="KW-1185">Reference proteome</keyword>
<comment type="cofactor">
    <cofactor evidence="3">
        <name>Zn(2+)</name>
        <dbReference type="ChEBI" id="CHEBI:29105"/>
    </cofactor>
</comment>
<dbReference type="RefSeq" id="WP_270885952.1">
    <property type="nucleotide sequence ID" value="NZ_JAQFVF010000092.1"/>
</dbReference>
<sequence length="409" mass="45590">MNTFQEQLKRYAALAVEIGVNVQAGQKLVIFAPLIAAQFVRCVVKRAYEIGAKEVYVEWSDDEVTRLKFELAPFETFLEYPMWRAKGYEELAKEHAAFLYVVANNPDLLNGIEPSRIQQSSKTNNAALRNLTSARLKNQVSWSIVTVPSPAWADKVFPTLPEAERVQALWNAIFQATRVEQEDPVQAWKEHSSTLEAKAKHLNERKYSALHYRSAGTDITVQLPPEHVWVAASMQNAQGASFIANLPTEEVFTSPLKTGVNGTVTSTKPLSYNGNLIENFKLTLKDGKIVDYTAEKGYEVLKSLVEMDEGSHYFGEVALVPHRSPISDTNLIFYNTLFDENASCHFAIGRAFPFCLQGGNAMSQEELQASGLNDSLTHVDFMMGSADMDIDGILANGDVEPLFRKGNWA</sequence>
<evidence type="ECO:0000313" key="10">
    <source>
        <dbReference type="EMBL" id="MFC5447810.1"/>
    </source>
</evidence>
<evidence type="ECO:0000256" key="8">
    <source>
        <dbReference type="ARBA" id="ARBA00022801"/>
    </source>
</evidence>
<evidence type="ECO:0000256" key="9">
    <source>
        <dbReference type="ARBA" id="ARBA00023049"/>
    </source>
</evidence>
<dbReference type="EMBL" id="JBHSMJ010000009">
    <property type="protein sequence ID" value="MFC5447810.1"/>
    <property type="molecule type" value="Genomic_DNA"/>
</dbReference>
<keyword evidence="6" id="KW-0645">Protease</keyword>
<keyword evidence="8" id="KW-0378">Hydrolase</keyword>
<evidence type="ECO:0000256" key="5">
    <source>
        <dbReference type="ARBA" id="ARBA00022438"/>
    </source>
</evidence>
<comment type="cofactor">
    <cofactor evidence="2">
        <name>Mg(2+)</name>
        <dbReference type="ChEBI" id="CHEBI:18420"/>
    </cofactor>
</comment>
<evidence type="ECO:0000256" key="4">
    <source>
        <dbReference type="ARBA" id="ARBA00008236"/>
    </source>
</evidence>
<evidence type="ECO:0000256" key="6">
    <source>
        <dbReference type="ARBA" id="ARBA00022670"/>
    </source>
</evidence>
<dbReference type="PRINTS" id="PR00919">
    <property type="entry name" value="THERMOPTASE"/>
</dbReference>
<dbReference type="PANTHER" id="PTHR34448:SF3">
    <property type="entry name" value="AMINOPEPTIDASE AMPS"/>
    <property type="match status" value="1"/>
</dbReference>
<dbReference type="InterPro" id="IPR035097">
    <property type="entry name" value="M29_N-terminal"/>
</dbReference>
<dbReference type="GO" id="GO:0004177">
    <property type="term" value="F:aminopeptidase activity"/>
    <property type="evidence" value="ECO:0007669"/>
    <property type="project" value="UniProtKB-KW"/>
</dbReference>
<proteinExistence type="inferred from homology"/>
<keyword evidence="5 10" id="KW-0031">Aminopeptidase</keyword>
<dbReference type="Gene3D" id="3.40.1830.10">
    <property type="entry name" value="Thermophilic metalloprotease (M29)"/>
    <property type="match status" value="1"/>
</dbReference>
<dbReference type="PANTHER" id="PTHR34448">
    <property type="entry name" value="AMINOPEPTIDASE"/>
    <property type="match status" value="1"/>
</dbReference>
<dbReference type="Proteomes" id="UP001596044">
    <property type="component" value="Unassembled WGS sequence"/>
</dbReference>
<dbReference type="InterPro" id="IPR000787">
    <property type="entry name" value="Peptidase_M29"/>
</dbReference>
<evidence type="ECO:0000256" key="3">
    <source>
        <dbReference type="ARBA" id="ARBA00001947"/>
    </source>
</evidence>
<reference evidence="11" key="1">
    <citation type="journal article" date="2019" name="Int. J. Syst. Evol. Microbiol.">
        <title>The Global Catalogue of Microorganisms (GCM) 10K type strain sequencing project: providing services to taxonomists for standard genome sequencing and annotation.</title>
        <authorList>
            <consortium name="The Broad Institute Genomics Platform"/>
            <consortium name="The Broad Institute Genome Sequencing Center for Infectious Disease"/>
            <person name="Wu L."/>
            <person name="Ma J."/>
        </authorList>
    </citation>
    <scope>NUCLEOTIDE SEQUENCE [LARGE SCALE GENOMIC DNA]</scope>
    <source>
        <strain evidence="11">KACC 11904</strain>
    </source>
</reference>
<comment type="caution">
    <text evidence="10">The sequence shown here is derived from an EMBL/GenBank/DDBJ whole genome shotgun (WGS) entry which is preliminary data.</text>
</comment>
<comment type="cofactor">
    <cofactor evidence="1">
        <name>Co(2+)</name>
        <dbReference type="ChEBI" id="CHEBI:48828"/>
    </cofactor>
</comment>
<dbReference type="Pfam" id="PF02073">
    <property type="entry name" value="Peptidase_M29"/>
    <property type="match status" value="1"/>
</dbReference>
<dbReference type="SUPFAM" id="SSF144052">
    <property type="entry name" value="Thermophilic metalloprotease-like"/>
    <property type="match status" value="1"/>
</dbReference>
<gene>
    <name evidence="10" type="ORF">ACFPOG_06035</name>
</gene>
<keyword evidence="9" id="KW-0482">Metalloprotease</keyword>
<accession>A0ABW0K310</accession>
<name>A0ABW0K310_9BACL</name>
<evidence type="ECO:0000256" key="1">
    <source>
        <dbReference type="ARBA" id="ARBA00001941"/>
    </source>
</evidence>
<protein>
    <submittedName>
        <fullName evidence="10">Aminopeptidase</fullName>
    </submittedName>
</protein>
<keyword evidence="7" id="KW-0479">Metal-binding</keyword>
<evidence type="ECO:0000256" key="2">
    <source>
        <dbReference type="ARBA" id="ARBA00001946"/>
    </source>
</evidence>
<organism evidence="10 11">
    <name type="scientific">Paenibacillus aestuarii</name>
    <dbReference type="NCBI Taxonomy" id="516965"/>
    <lineage>
        <taxon>Bacteria</taxon>
        <taxon>Bacillati</taxon>
        <taxon>Bacillota</taxon>
        <taxon>Bacilli</taxon>
        <taxon>Bacillales</taxon>
        <taxon>Paenibacillaceae</taxon>
        <taxon>Paenibacillus</taxon>
    </lineage>
</organism>
<evidence type="ECO:0000256" key="7">
    <source>
        <dbReference type="ARBA" id="ARBA00022723"/>
    </source>
</evidence>
<evidence type="ECO:0000313" key="11">
    <source>
        <dbReference type="Proteomes" id="UP001596044"/>
    </source>
</evidence>
<comment type="similarity">
    <text evidence="4">Belongs to the peptidase M29 family.</text>
</comment>
<dbReference type="InterPro" id="IPR052170">
    <property type="entry name" value="M29_Exopeptidase"/>
</dbReference>